<dbReference type="SUPFAM" id="SSF100950">
    <property type="entry name" value="NagB/RpiA/CoA transferase-like"/>
    <property type="match status" value="1"/>
</dbReference>
<proteinExistence type="inferred from homology"/>
<dbReference type="EMBL" id="PGGS01000603">
    <property type="protein sequence ID" value="PNH02744.1"/>
    <property type="molecule type" value="Genomic_DNA"/>
</dbReference>
<dbReference type="InterPro" id="IPR000649">
    <property type="entry name" value="IF-2B-related"/>
</dbReference>
<dbReference type="Gene3D" id="3.40.50.10470">
    <property type="entry name" value="Translation initiation factor eif-2b, domain 2"/>
    <property type="match status" value="1"/>
</dbReference>
<dbReference type="GO" id="GO:0005851">
    <property type="term" value="C:eukaryotic translation initiation factor 2B complex"/>
    <property type="evidence" value="ECO:0007669"/>
    <property type="project" value="TreeGrafter"/>
</dbReference>
<dbReference type="InterPro" id="IPR051501">
    <property type="entry name" value="eIF2B_alpha/beta/delta"/>
</dbReference>
<dbReference type="PANTHER" id="PTHR45860">
    <property type="entry name" value="TRANSLATION INITIATION FACTOR EIF-2B SUBUNIT ALPHA"/>
    <property type="match status" value="1"/>
</dbReference>
<dbReference type="Pfam" id="PF01008">
    <property type="entry name" value="IF-2B"/>
    <property type="match status" value="1"/>
</dbReference>
<dbReference type="PANTHER" id="PTHR45860:SF1">
    <property type="entry name" value="TRANSLATION INITIATION FACTOR EIF-2B SUBUNIT ALPHA"/>
    <property type="match status" value="1"/>
</dbReference>
<keyword evidence="3" id="KW-0648">Protein biosynthesis</keyword>
<evidence type="ECO:0000256" key="1">
    <source>
        <dbReference type="ARBA" id="ARBA00007251"/>
    </source>
</evidence>
<comment type="caution">
    <text evidence="6">The sequence shown here is derived from an EMBL/GenBank/DDBJ whole genome shotgun (WGS) entry which is preliminary data.</text>
</comment>
<organism evidence="6 7">
    <name type="scientific">Tetrabaena socialis</name>
    <dbReference type="NCBI Taxonomy" id="47790"/>
    <lineage>
        <taxon>Eukaryota</taxon>
        <taxon>Viridiplantae</taxon>
        <taxon>Chlorophyta</taxon>
        <taxon>core chlorophytes</taxon>
        <taxon>Chlorophyceae</taxon>
        <taxon>CS clade</taxon>
        <taxon>Chlamydomonadales</taxon>
        <taxon>Tetrabaenaceae</taxon>
        <taxon>Tetrabaena</taxon>
    </lineage>
</organism>
<dbReference type="GO" id="GO:0003743">
    <property type="term" value="F:translation initiation factor activity"/>
    <property type="evidence" value="ECO:0007669"/>
    <property type="project" value="UniProtKB-KW"/>
</dbReference>
<dbReference type="Proteomes" id="UP000236333">
    <property type="component" value="Unassembled WGS sequence"/>
</dbReference>
<gene>
    <name evidence="6" type="ORF">TSOC_011239</name>
</gene>
<keyword evidence="2 6" id="KW-0396">Initiation factor</keyword>
<evidence type="ECO:0000256" key="2">
    <source>
        <dbReference type="ARBA" id="ARBA00022540"/>
    </source>
</evidence>
<evidence type="ECO:0000256" key="3">
    <source>
        <dbReference type="ARBA" id="ARBA00022917"/>
    </source>
</evidence>
<reference evidence="6 7" key="1">
    <citation type="journal article" date="2017" name="Mol. Biol. Evol.">
        <title>The 4-celled Tetrabaena socialis nuclear genome reveals the essential components for genetic control of cell number at the origin of multicellularity in the volvocine lineage.</title>
        <authorList>
            <person name="Featherston J."/>
            <person name="Arakaki Y."/>
            <person name="Hanschen E.R."/>
            <person name="Ferris P.J."/>
            <person name="Michod R.E."/>
            <person name="Olson B.J.S.C."/>
            <person name="Nozaki H."/>
            <person name="Durand P.M."/>
        </authorList>
    </citation>
    <scope>NUCLEOTIDE SEQUENCE [LARGE SCALE GENOMIC DNA]</scope>
    <source>
        <strain evidence="6 7">NIES-571</strain>
    </source>
</reference>
<evidence type="ECO:0000313" key="7">
    <source>
        <dbReference type="Proteomes" id="UP000236333"/>
    </source>
</evidence>
<dbReference type="InterPro" id="IPR042529">
    <property type="entry name" value="IF_2B-like_C"/>
</dbReference>
<dbReference type="InterPro" id="IPR037171">
    <property type="entry name" value="NagB/RpiA_transferase-like"/>
</dbReference>
<sequence length="57" mass="6227">MNRKTQGAWQGAKGEDGAQVINPSRDYTPPQWISLLVTDLGVLTPAAVSDELIQLYL</sequence>
<protein>
    <submittedName>
        <fullName evidence="6">Translation initiation factor eIF-2B subunit alpha</fullName>
    </submittedName>
</protein>
<dbReference type="OrthoDB" id="10249309at2759"/>
<dbReference type="GO" id="GO:0005085">
    <property type="term" value="F:guanyl-nucleotide exchange factor activity"/>
    <property type="evidence" value="ECO:0007669"/>
    <property type="project" value="TreeGrafter"/>
</dbReference>
<evidence type="ECO:0000256" key="4">
    <source>
        <dbReference type="RuleBase" id="RU003814"/>
    </source>
</evidence>
<evidence type="ECO:0000256" key="5">
    <source>
        <dbReference type="SAM" id="MobiDB-lite"/>
    </source>
</evidence>
<evidence type="ECO:0000313" key="6">
    <source>
        <dbReference type="EMBL" id="PNH02744.1"/>
    </source>
</evidence>
<name>A0A2J7ZR45_9CHLO</name>
<feature type="region of interest" description="Disordered" evidence="5">
    <location>
        <begin position="1"/>
        <end position="25"/>
    </location>
</feature>
<dbReference type="AlphaFoldDB" id="A0A2J7ZR45"/>
<comment type="similarity">
    <text evidence="1 4">Belongs to the eIF-2B alpha/beta/delta subunits family.</text>
</comment>
<keyword evidence="7" id="KW-1185">Reference proteome</keyword>
<accession>A0A2J7ZR45</accession>